<reference evidence="3 4" key="1">
    <citation type="submission" date="2014-11" db="EMBL/GenBank/DDBJ databases">
        <authorList>
            <person name="Zhu J."/>
            <person name="Qi W."/>
            <person name="Song R."/>
        </authorList>
    </citation>
    <scope>NUCLEOTIDE SEQUENCE [LARGE SCALE GENOMIC DNA]</scope>
</reference>
<dbReference type="SUPFAM" id="SSF55811">
    <property type="entry name" value="Nudix"/>
    <property type="match status" value="1"/>
</dbReference>
<dbReference type="Pfam" id="PF00293">
    <property type="entry name" value="NUDIX"/>
    <property type="match status" value="1"/>
</dbReference>
<keyword evidence="4" id="KW-1185">Reference proteome</keyword>
<dbReference type="GO" id="GO:0009240">
    <property type="term" value="P:isopentenyl diphosphate biosynthetic process"/>
    <property type="evidence" value="ECO:0007669"/>
    <property type="project" value="TreeGrafter"/>
</dbReference>
<dbReference type="GO" id="GO:0005737">
    <property type="term" value="C:cytoplasm"/>
    <property type="evidence" value="ECO:0007669"/>
    <property type="project" value="TreeGrafter"/>
</dbReference>
<dbReference type="STRING" id="1169540.A0A0G4EZC1"/>
<dbReference type="GO" id="GO:0004452">
    <property type="term" value="F:isopentenyl-diphosphate delta-isomerase activity"/>
    <property type="evidence" value="ECO:0007669"/>
    <property type="project" value="TreeGrafter"/>
</dbReference>
<accession>A0A0G4EZC1</accession>
<protein>
    <recommendedName>
        <fullName evidence="2">Nudix hydrolase domain-containing protein</fullName>
    </recommendedName>
</protein>
<dbReference type="PANTHER" id="PTHR10885">
    <property type="entry name" value="ISOPENTENYL-DIPHOSPHATE DELTA-ISOMERASE"/>
    <property type="match status" value="1"/>
</dbReference>
<dbReference type="Gene3D" id="3.90.79.10">
    <property type="entry name" value="Nucleoside Triphosphate Pyrophosphohydrolase"/>
    <property type="match status" value="1"/>
</dbReference>
<dbReference type="PROSITE" id="PS51462">
    <property type="entry name" value="NUDIX"/>
    <property type="match status" value="1"/>
</dbReference>
<dbReference type="InterPro" id="IPR015797">
    <property type="entry name" value="NUDIX_hydrolase-like_dom_sf"/>
</dbReference>
<dbReference type="InParanoid" id="A0A0G4EZC1"/>
<dbReference type="VEuPathDB" id="CryptoDB:Vbra_14078"/>
<feature type="region of interest" description="Disordered" evidence="1">
    <location>
        <begin position="148"/>
        <end position="179"/>
    </location>
</feature>
<gene>
    <name evidence="3" type="ORF">Vbra_14078</name>
</gene>
<dbReference type="InterPro" id="IPR000086">
    <property type="entry name" value="NUDIX_hydrolase_dom"/>
</dbReference>
<organism evidence="3 4">
    <name type="scientific">Vitrella brassicaformis (strain CCMP3155)</name>
    <dbReference type="NCBI Taxonomy" id="1169540"/>
    <lineage>
        <taxon>Eukaryota</taxon>
        <taxon>Sar</taxon>
        <taxon>Alveolata</taxon>
        <taxon>Colpodellida</taxon>
        <taxon>Vitrellaceae</taxon>
        <taxon>Vitrella</taxon>
    </lineage>
</organism>
<evidence type="ECO:0000313" key="4">
    <source>
        <dbReference type="Proteomes" id="UP000041254"/>
    </source>
</evidence>
<feature type="domain" description="Nudix hydrolase" evidence="2">
    <location>
        <begin position="35"/>
        <end position="169"/>
    </location>
</feature>
<sequence>MSEPFDVYRPPSGERSAVVPAGYVESRLKVHVCGLWHRTSLCWFGGSTADGDWELVLQRRSRHKDTNPGCWDITVAGHVDAGGVPLTTVVREIEEELGVTVDVVDPLTNATLHCSFDRLHNPTADSSHESIVLRPILCDDPSRPAFVTRSSIDDPLDQQEPTNAPSDEPKGPAEASRHRQSLRLLLRPVGEDPSTEVIEGDLMHLFTIGHREKGEIRRHGMYICCEYQSVYLFRPARPLLEMVPAPLTDDDFQLKLNHSPAAEPSSGVFRPAPSEVSELKVGRLRQIQQALVSRHPAFVPRDPLFIELLTRALGKAAEETR</sequence>
<proteinExistence type="predicted"/>
<evidence type="ECO:0000256" key="1">
    <source>
        <dbReference type="SAM" id="MobiDB-lite"/>
    </source>
</evidence>
<dbReference type="AlphaFoldDB" id="A0A0G4EZC1"/>
<dbReference type="OrthoDB" id="68483at2759"/>
<dbReference type="EMBL" id="CDMY01000355">
    <property type="protein sequence ID" value="CEM04663.1"/>
    <property type="molecule type" value="Genomic_DNA"/>
</dbReference>
<evidence type="ECO:0000259" key="2">
    <source>
        <dbReference type="PROSITE" id="PS51462"/>
    </source>
</evidence>
<feature type="compositionally biased region" description="Basic and acidic residues" evidence="1">
    <location>
        <begin position="167"/>
        <end position="177"/>
    </location>
</feature>
<name>A0A0G4EZC1_VITBC</name>
<evidence type="ECO:0000313" key="3">
    <source>
        <dbReference type="EMBL" id="CEM04663.1"/>
    </source>
</evidence>
<dbReference type="Proteomes" id="UP000041254">
    <property type="component" value="Unassembled WGS sequence"/>
</dbReference>
<dbReference type="PANTHER" id="PTHR10885:SF20">
    <property type="entry name" value="NUDIX HYDROLASE DOMAIN-CONTAINING PROTEIN"/>
    <property type="match status" value="1"/>
</dbReference>